<sequence>MNILRNALQVLAVLLVSSLCFAQDDSGEVITLESTIIGSQEQPKVLYIIPWKQANSLEKIDSTLPNAITHTFQHQEYSELQREIKLLEQERSDQQP</sequence>
<keyword evidence="1" id="KW-0732">Signal</keyword>
<reference evidence="2 3" key="1">
    <citation type="submission" date="2020-12" db="EMBL/GenBank/DDBJ databases">
        <title>Oil enriched cultivation method for isolating marine PHA-producing bacteria.</title>
        <authorList>
            <person name="Zheng W."/>
            <person name="Yu S."/>
            <person name="Huang Y."/>
        </authorList>
    </citation>
    <scope>NUCLEOTIDE SEQUENCE [LARGE SCALE GENOMIC DNA]</scope>
    <source>
        <strain evidence="2 3">SN0-2</strain>
    </source>
</reference>
<name>A0ABS3E3A8_9GAMM</name>
<dbReference type="RefSeq" id="WP_206998865.1">
    <property type="nucleotide sequence ID" value="NZ_JAEKJR010000001.1"/>
</dbReference>
<feature type="chain" id="PRO_5046897235" evidence="1">
    <location>
        <begin position="23"/>
        <end position="96"/>
    </location>
</feature>
<evidence type="ECO:0000256" key="1">
    <source>
        <dbReference type="SAM" id="SignalP"/>
    </source>
</evidence>
<evidence type="ECO:0000313" key="2">
    <source>
        <dbReference type="EMBL" id="MBN8429787.1"/>
    </source>
</evidence>
<keyword evidence="3" id="KW-1185">Reference proteome</keyword>
<feature type="signal peptide" evidence="1">
    <location>
        <begin position="1"/>
        <end position="22"/>
    </location>
</feature>
<proteinExistence type="predicted"/>
<evidence type="ECO:0000313" key="3">
    <source>
        <dbReference type="Proteomes" id="UP000664293"/>
    </source>
</evidence>
<dbReference type="Proteomes" id="UP000664293">
    <property type="component" value="Unassembled WGS sequence"/>
</dbReference>
<dbReference type="EMBL" id="JAEKJR010000001">
    <property type="protein sequence ID" value="MBN8429787.1"/>
    <property type="molecule type" value="Genomic_DNA"/>
</dbReference>
<accession>A0ABS3E3A8</accession>
<protein>
    <submittedName>
        <fullName evidence="2">Uncharacterized protein</fullName>
    </submittedName>
</protein>
<comment type="caution">
    <text evidence="2">The sequence shown here is derived from an EMBL/GenBank/DDBJ whole genome shotgun (WGS) entry which is preliminary data.</text>
</comment>
<organism evidence="2 3">
    <name type="scientific">Microbulbifer salipaludis</name>
    <dbReference type="NCBI Taxonomy" id="187980"/>
    <lineage>
        <taxon>Bacteria</taxon>
        <taxon>Pseudomonadati</taxon>
        <taxon>Pseudomonadota</taxon>
        <taxon>Gammaproteobacteria</taxon>
        <taxon>Cellvibrionales</taxon>
        <taxon>Microbulbiferaceae</taxon>
        <taxon>Microbulbifer</taxon>
    </lineage>
</organism>
<gene>
    <name evidence="2" type="ORF">JF535_02865</name>
</gene>